<protein>
    <submittedName>
        <fullName evidence="2">Uncharacterized protein</fullName>
    </submittedName>
</protein>
<reference evidence="2" key="3">
    <citation type="submission" date="2025-09" db="UniProtKB">
        <authorList>
            <consortium name="Ensembl"/>
        </authorList>
    </citation>
    <scope>IDENTIFICATION</scope>
</reference>
<keyword evidence="1" id="KW-1133">Transmembrane helix</keyword>
<evidence type="ECO:0000256" key="1">
    <source>
        <dbReference type="SAM" id="Phobius"/>
    </source>
</evidence>
<keyword evidence="1" id="KW-0472">Membrane</keyword>
<accession>A0A803WFC7</accession>
<evidence type="ECO:0000313" key="2">
    <source>
        <dbReference type="Ensembl" id="ENSFALP00000033683.1"/>
    </source>
</evidence>
<reference evidence="2 3" key="1">
    <citation type="journal article" date="2012" name="Nature">
        <title>The genomic landscape of species divergence in Ficedula flycatchers.</title>
        <authorList>
            <person name="Ellegren H."/>
            <person name="Smeds L."/>
            <person name="Burri R."/>
            <person name="Olason P.I."/>
            <person name="Backstrom N."/>
            <person name="Kawakami T."/>
            <person name="Kunstner A."/>
            <person name="Makinen H."/>
            <person name="Nadachowska-Brzyska K."/>
            <person name="Qvarnstrom A."/>
            <person name="Uebbing S."/>
            <person name="Wolf J.B."/>
        </authorList>
    </citation>
    <scope>NUCLEOTIDE SEQUENCE [LARGE SCALE GENOMIC DNA]</scope>
</reference>
<evidence type="ECO:0000313" key="3">
    <source>
        <dbReference type="Proteomes" id="UP000016665"/>
    </source>
</evidence>
<name>A0A803WFC7_FICAL</name>
<feature type="transmembrane region" description="Helical" evidence="1">
    <location>
        <begin position="18"/>
        <end position="41"/>
    </location>
</feature>
<keyword evidence="1" id="KW-0812">Transmembrane</keyword>
<proteinExistence type="predicted"/>
<dbReference type="AlphaFoldDB" id="A0A803WFC7"/>
<dbReference type="Ensembl" id="ENSFALT00000042035.1">
    <property type="protein sequence ID" value="ENSFALP00000033683.1"/>
    <property type="gene ID" value="ENSFALG00000027976.1"/>
</dbReference>
<dbReference type="Proteomes" id="UP000016665">
    <property type="component" value="Chromosome 3"/>
</dbReference>
<reference evidence="2" key="2">
    <citation type="submission" date="2025-08" db="UniProtKB">
        <authorList>
            <consortium name="Ensembl"/>
        </authorList>
    </citation>
    <scope>IDENTIFICATION</scope>
</reference>
<sequence length="133" mass="15346">MPIKILIPSSQVLLPQPFAPHSTMIIFLSYVLNQTLILLVLPPIISDKSFTQCFLNARILLKCNQSIFYVIFFFKHIIIADNSSSKDQVWVLITDMEGKRHSDSQVEQLYFCKRTIKCNDHRHGGYKVFTVSL</sequence>
<organism evidence="2 3">
    <name type="scientific">Ficedula albicollis</name>
    <name type="common">Collared flycatcher</name>
    <name type="synonym">Muscicapa albicollis</name>
    <dbReference type="NCBI Taxonomy" id="59894"/>
    <lineage>
        <taxon>Eukaryota</taxon>
        <taxon>Metazoa</taxon>
        <taxon>Chordata</taxon>
        <taxon>Craniata</taxon>
        <taxon>Vertebrata</taxon>
        <taxon>Euteleostomi</taxon>
        <taxon>Archelosauria</taxon>
        <taxon>Archosauria</taxon>
        <taxon>Dinosauria</taxon>
        <taxon>Saurischia</taxon>
        <taxon>Theropoda</taxon>
        <taxon>Coelurosauria</taxon>
        <taxon>Aves</taxon>
        <taxon>Neognathae</taxon>
        <taxon>Neoaves</taxon>
        <taxon>Telluraves</taxon>
        <taxon>Australaves</taxon>
        <taxon>Passeriformes</taxon>
        <taxon>Muscicapidae</taxon>
        <taxon>Ficedula</taxon>
    </lineage>
</organism>
<keyword evidence="3" id="KW-1185">Reference proteome</keyword>